<reference evidence="2" key="1">
    <citation type="submission" date="2016-05" db="EMBL/GenBank/DDBJ databases">
        <authorList>
            <person name="Lavstsen T."/>
            <person name="Jespersen J.S."/>
        </authorList>
    </citation>
    <scope>NUCLEOTIDE SEQUENCE</scope>
    <source>
        <tissue evidence="2">Brain</tissue>
    </source>
</reference>
<feature type="compositionally biased region" description="Low complexity" evidence="1">
    <location>
        <begin position="47"/>
        <end position="69"/>
    </location>
</feature>
<organism evidence="2">
    <name type="scientific">Nothobranchius furzeri</name>
    <name type="common">Turquoise killifish</name>
    <dbReference type="NCBI Taxonomy" id="105023"/>
    <lineage>
        <taxon>Eukaryota</taxon>
        <taxon>Metazoa</taxon>
        <taxon>Chordata</taxon>
        <taxon>Craniata</taxon>
        <taxon>Vertebrata</taxon>
        <taxon>Euteleostomi</taxon>
        <taxon>Actinopterygii</taxon>
        <taxon>Neopterygii</taxon>
        <taxon>Teleostei</taxon>
        <taxon>Neoteleostei</taxon>
        <taxon>Acanthomorphata</taxon>
        <taxon>Ovalentaria</taxon>
        <taxon>Atherinomorphae</taxon>
        <taxon>Cyprinodontiformes</taxon>
        <taxon>Nothobranchiidae</taxon>
        <taxon>Nothobranchius</taxon>
    </lineage>
</organism>
<name>A0A1A8UM30_NOTFU</name>
<evidence type="ECO:0000256" key="1">
    <source>
        <dbReference type="SAM" id="MobiDB-lite"/>
    </source>
</evidence>
<proteinExistence type="predicted"/>
<gene>
    <name evidence="2" type="primary">ATP8B3</name>
</gene>
<dbReference type="EMBL" id="HAEJ01007925">
    <property type="protein sequence ID" value="SBS48382.1"/>
    <property type="molecule type" value="Transcribed_RNA"/>
</dbReference>
<dbReference type="AlphaFoldDB" id="A0A1A8UM30"/>
<evidence type="ECO:0000313" key="2">
    <source>
        <dbReference type="EMBL" id="SBS48382.1"/>
    </source>
</evidence>
<protein>
    <submittedName>
        <fullName evidence="2">ATPase, aminophospholipid transporter, class I, type 8B, member 3</fullName>
    </submittedName>
</protein>
<sequence length="75" mass="7894">SSAPESPKTLVFLRSHLPTTASWECLTKLLLIQWCGSQPSSPPGPLSCPHSPFTPSVSSSQSTTNTRSTAPLSSP</sequence>
<feature type="region of interest" description="Disordered" evidence="1">
    <location>
        <begin position="38"/>
        <end position="75"/>
    </location>
</feature>
<accession>A0A1A8UM30</accession>
<feature type="non-terminal residue" evidence="2">
    <location>
        <position position="1"/>
    </location>
</feature>
<reference evidence="2" key="2">
    <citation type="submission" date="2016-06" db="EMBL/GenBank/DDBJ databases">
        <title>The genome of a short-lived fish provides insights into sex chromosome evolution and the genetic control of aging.</title>
        <authorList>
            <person name="Reichwald K."/>
            <person name="Felder M."/>
            <person name="Petzold A."/>
            <person name="Koch P."/>
            <person name="Groth M."/>
            <person name="Platzer M."/>
        </authorList>
    </citation>
    <scope>NUCLEOTIDE SEQUENCE</scope>
    <source>
        <tissue evidence="2">Brain</tissue>
    </source>
</reference>
<feature type="non-terminal residue" evidence="2">
    <location>
        <position position="75"/>
    </location>
</feature>